<dbReference type="InterPro" id="IPR032001">
    <property type="entry name" value="SAWADEE_dom"/>
</dbReference>
<sequence length="235" mass="27297">MIRIEKMEKVLMEAGQNPLNQDTCQKLARSFSRSAGRAGKPVVKWRQIQSWFQDKQQELGAKVPSLAIVPKESIDLPNALDSNNQPEGSFERPKDEKIPDLSELEFEARSSKDGAWYDVAVFLTHRVLSSGELEVRVRFVGFGAEEDEWVNVKKAVRERSIPLEPSECQMVKIGDLVLCFQERKDQAIYYDARVLEIQRKLHDIRGCRCLFLVRYDHDSTEERVRLRRLCRRPTY</sequence>
<dbReference type="InParanoid" id="A0A1U7ZLZ2"/>
<evidence type="ECO:0000313" key="4">
    <source>
        <dbReference type="RefSeq" id="XP_010249520.1"/>
    </source>
</evidence>
<dbReference type="InterPro" id="IPR039276">
    <property type="entry name" value="SHH1/2"/>
</dbReference>
<dbReference type="eggNOG" id="ENOG502QQU4">
    <property type="taxonomic scope" value="Eukaryota"/>
</dbReference>
<proteinExistence type="predicted"/>
<dbReference type="Pfam" id="PF16719">
    <property type="entry name" value="SAWADEE"/>
    <property type="match status" value="1"/>
</dbReference>
<keyword evidence="4" id="KW-0238">DNA-binding</keyword>
<feature type="region of interest" description="Disordered" evidence="1">
    <location>
        <begin position="77"/>
        <end position="96"/>
    </location>
</feature>
<dbReference type="FunCoup" id="A0A1U7ZLZ2">
    <property type="interactions" value="996"/>
</dbReference>
<dbReference type="KEGG" id="nnu:104592066"/>
<dbReference type="PANTHER" id="PTHR33827">
    <property type="entry name" value="PROTEIN SAWADEE HOMEODOMAIN HOMOLOG 2"/>
    <property type="match status" value="1"/>
</dbReference>
<evidence type="ECO:0000259" key="2">
    <source>
        <dbReference type="Pfam" id="PF16719"/>
    </source>
</evidence>
<dbReference type="Proteomes" id="UP000189703">
    <property type="component" value="Unplaced"/>
</dbReference>
<gene>
    <name evidence="4" type="primary">LOC104592066</name>
</gene>
<dbReference type="GO" id="GO:0003677">
    <property type="term" value="F:DNA binding"/>
    <property type="evidence" value="ECO:0007669"/>
    <property type="project" value="UniProtKB-KW"/>
</dbReference>
<reference evidence="4" key="1">
    <citation type="submission" date="2025-08" db="UniProtKB">
        <authorList>
            <consortium name="RefSeq"/>
        </authorList>
    </citation>
    <scope>IDENTIFICATION</scope>
</reference>
<evidence type="ECO:0000256" key="1">
    <source>
        <dbReference type="SAM" id="MobiDB-lite"/>
    </source>
</evidence>
<dbReference type="OMA" id="IVEWTEV"/>
<feature type="domain" description="SAWADEE" evidence="2">
    <location>
        <begin position="103"/>
        <end position="230"/>
    </location>
</feature>
<dbReference type="AlphaFoldDB" id="A0A1U7ZLZ2"/>
<organism evidence="3 4">
    <name type="scientific">Nelumbo nucifera</name>
    <name type="common">Sacred lotus</name>
    <dbReference type="NCBI Taxonomy" id="4432"/>
    <lineage>
        <taxon>Eukaryota</taxon>
        <taxon>Viridiplantae</taxon>
        <taxon>Streptophyta</taxon>
        <taxon>Embryophyta</taxon>
        <taxon>Tracheophyta</taxon>
        <taxon>Spermatophyta</taxon>
        <taxon>Magnoliopsida</taxon>
        <taxon>Proteales</taxon>
        <taxon>Nelumbonaceae</taxon>
        <taxon>Nelumbo</taxon>
    </lineage>
</organism>
<accession>A0A1U7ZLZ2</accession>
<dbReference type="GO" id="GO:0003682">
    <property type="term" value="F:chromatin binding"/>
    <property type="evidence" value="ECO:0007669"/>
    <property type="project" value="InterPro"/>
</dbReference>
<keyword evidence="4" id="KW-0371">Homeobox</keyword>
<dbReference type="Gene3D" id="2.40.50.40">
    <property type="match status" value="1"/>
</dbReference>
<dbReference type="PANTHER" id="PTHR33827:SF3">
    <property type="entry name" value="OS09G0346900 PROTEIN"/>
    <property type="match status" value="1"/>
</dbReference>
<dbReference type="RefSeq" id="XP_010249520.1">
    <property type="nucleotide sequence ID" value="XM_010251218.1"/>
</dbReference>
<keyword evidence="3" id="KW-1185">Reference proteome</keyword>
<name>A0A1U7ZLZ2_NELNU</name>
<dbReference type="Gene3D" id="2.30.30.140">
    <property type="match status" value="1"/>
</dbReference>
<protein>
    <submittedName>
        <fullName evidence="4">Protein SAWADEE HOMEODOMAIN HOMOLOG 1</fullName>
    </submittedName>
</protein>
<evidence type="ECO:0000313" key="3">
    <source>
        <dbReference type="Proteomes" id="UP000189703"/>
    </source>
</evidence>
<dbReference type="OrthoDB" id="1885884at2759"/>
<dbReference type="GeneID" id="104592066"/>